<reference evidence="1" key="1">
    <citation type="submission" date="2021-09" db="EMBL/GenBank/DDBJ databases">
        <authorList>
            <consortium name="AG Swart"/>
            <person name="Singh M."/>
            <person name="Singh A."/>
            <person name="Seah K."/>
            <person name="Emmerich C."/>
        </authorList>
    </citation>
    <scope>NUCLEOTIDE SEQUENCE</scope>
    <source>
        <strain evidence="1">ATCC30299</strain>
    </source>
</reference>
<evidence type="ECO:0000313" key="2">
    <source>
        <dbReference type="Proteomes" id="UP001162131"/>
    </source>
</evidence>
<protein>
    <submittedName>
        <fullName evidence="1">Uncharacterized protein</fullName>
    </submittedName>
</protein>
<accession>A0AAU9IGQ2</accession>
<sequence>MGINAAEEYINHRKALSKRLQSLATRPPKTLFKDIFHRLRFKDYSELDENIISLSANSDTPQKKLNFENQDIQIDN</sequence>
<keyword evidence="2" id="KW-1185">Reference proteome</keyword>
<evidence type="ECO:0000313" key="1">
    <source>
        <dbReference type="EMBL" id="CAG9313637.1"/>
    </source>
</evidence>
<dbReference type="EMBL" id="CAJZBQ010000011">
    <property type="protein sequence ID" value="CAG9313637.1"/>
    <property type="molecule type" value="Genomic_DNA"/>
</dbReference>
<dbReference type="Proteomes" id="UP001162131">
    <property type="component" value="Unassembled WGS sequence"/>
</dbReference>
<organism evidence="1 2">
    <name type="scientific">Blepharisma stoltei</name>
    <dbReference type="NCBI Taxonomy" id="1481888"/>
    <lineage>
        <taxon>Eukaryota</taxon>
        <taxon>Sar</taxon>
        <taxon>Alveolata</taxon>
        <taxon>Ciliophora</taxon>
        <taxon>Postciliodesmatophora</taxon>
        <taxon>Heterotrichea</taxon>
        <taxon>Heterotrichida</taxon>
        <taxon>Blepharismidae</taxon>
        <taxon>Blepharisma</taxon>
    </lineage>
</organism>
<comment type="caution">
    <text evidence="1">The sequence shown here is derived from an EMBL/GenBank/DDBJ whole genome shotgun (WGS) entry which is preliminary data.</text>
</comment>
<gene>
    <name evidence="1" type="ORF">BSTOLATCC_MIC9446</name>
</gene>
<name>A0AAU9IGQ2_9CILI</name>
<proteinExistence type="predicted"/>
<dbReference type="AlphaFoldDB" id="A0AAU9IGQ2"/>